<dbReference type="AlphaFoldDB" id="A0AAN9T8E3"/>
<organism evidence="1 2">
    <name type="scientific">Parthenolecanium corni</name>
    <dbReference type="NCBI Taxonomy" id="536013"/>
    <lineage>
        <taxon>Eukaryota</taxon>
        <taxon>Metazoa</taxon>
        <taxon>Ecdysozoa</taxon>
        <taxon>Arthropoda</taxon>
        <taxon>Hexapoda</taxon>
        <taxon>Insecta</taxon>
        <taxon>Pterygota</taxon>
        <taxon>Neoptera</taxon>
        <taxon>Paraneoptera</taxon>
        <taxon>Hemiptera</taxon>
        <taxon>Sternorrhyncha</taxon>
        <taxon>Coccoidea</taxon>
        <taxon>Coccidae</taxon>
        <taxon>Parthenolecanium</taxon>
    </lineage>
</organism>
<reference evidence="1 2" key="1">
    <citation type="submission" date="2024-03" db="EMBL/GenBank/DDBJ databases">
        <title>Adaptation during the transition from Ophiocordyceps entomopathogen to insect associate is accompanied by gene loss and intensified selection.</title>
        <authorList>
            <person name="Ward C.M."/>
            <person name="Onetto C.A."/>
            <person name="Borneman A.R."/>
        </authorList>
    </citation>
    <scope>NUCLEOTIDE SEQUENCE [LARGE SCALE GENOMIC DNA]</scope>
    <source>
        <strain evidence="1">AWRI1</strain>
        <tissue evidence="1">Single Adult Female</tissue>
    </source>
</reference>
<gene>
    <name evidence="1" type="ORF">V9T40_011771</name>
</gene>
<evidence type="ECO:0000313" key="2">
    <source>
        <dbReference type="Proteomes" id="UP001367676"/>
    </source>
</evidence>
<proteinExistence type="predicted"/>
<dbReference type="Proteomes" id="UP001367676">
    <property type="component" value="Unassembled WGS sequence"/>
</dbReference>
<accession>A0AAN9T8E3</accession>
<name>A0AAN9T8E3_9HEMI</name>
<sequence length="118" mass="13163">MMKKLYTTDMAATTFVKASQNSTLEKRNEFQPESHCWNEIPRVVPRAIRSQVICENTLKTSRFVGEKKRKDEDEDGGLGHLRLSSTTVRCGAVRCGAVVASANAELNNSPLRVRSSSY</sequence>
<comment type="caution">
    <text evidence="1">The sequence shown here is derived from an EMBL/GenBank/DDBJ whole genome shotgun (WGS) entry which is preliminary data.</text>
</comment>
<evidence type="ECO:0000313" key="1">
    <source>
        <dbReference type="EMBL" id="KAK7575485.1"/>
    </source>
</evidence>
<keyword evidence="2" id="KW-1185">Reference proteome</keyword>
<dbReference type="EMBL" id="JBBCAQ010000036">
    <property type="protein sequence ID" value="KAK7575485.1"/>
    <property type="molecule type" value="Genomic_DNA"/>
</dbReference>
<protein>
    <submittedName>
        <fullName evidence="1">Uncharacterized protein</fullName>
    </submittedName>
</protein>